<dbReference type="Gene3D" id="3.30.565.10">
    <property type="entry name" value="Histidine kinase-like ATPase, C-terminal domain"/>
    <property type="match status" value="1"/>
</dbReference>
<dbReference type="InterPro" id="IPR014762">
    <property type="entry name" value="DNA_mismatch_repair_CS"/>
</dbReference>
<evidence type="ECO:0000256" key="3">
    <source>
        <dbReference type="ARBA" id="ARBA00023204"/>
    </source>
</evidence>
<dbReference type="STRING" id="1423820.FC64_GL000888"/>
<comment type="function">
    <text evidence="4">This protein is involved in the repair of mismatches in DNA. It is required for dam-dependent methyl-directed DNA mismatch repair. May act as a 'molecular matchmaker', a protein that promotes the formation of a stable complex between two or more DNA-binding proteins in an ATP-dependent manner without itself being part of a final effector complex.</text>
</comment>
<comment type="caution">
    <text evidence="8">The sequence shown here is derived from an EMBL/GenBank/DDBJ whole genome shotgun (WGS) entry which is preliminary data.</text>
</comment>
<evidence type="ECO:0000256" key="1">
    <source>
        <dbReference type="ARBA" id="ARBA00006082"/>
    </source>
</evidence>
<dbReference type="InterPro" id="IPR037198">
    <property type="entry name" value="MutL_C_sf"/>
</dbReference>
<dbReference type="Gene3D" id="3.30.230.10">
    <property type="match status" value="1"/>
</dbReference>
<reference evidence="8 9" key="1">
    <citation type="journal article" date="2015" name="Genome Announc.">
        <title>Expanding the biotechnology potential of lactobacilli through comparative genomics of 213 strains and associated genera.</title>
        <authorList>
            <person name="Sun Z."/>
            <person name="Harris H.M."/>
            <person name="McCann A."/>
            <person name="Guo C."/>
            <person name="Argimon S."/>
            <person name="Zhang W."/>
            <person name="Yang X."/>
            <person name="Jeffery I.B."/>
            <person name="Cooney J.C."/>
            <person name="Kagawa T.F."/>
            <person name="Liu W."/>
            <person name="Song Y."/>
            <person name="Salvetti E."/>
            <person name="Wrobel A."/>
            <person name="Rasinkangas P."/>
            <person name="Parkhill J."/>
            <person name="Rea M.C."/>
            <person name="O'Sullivan O."/>
            <person name="Ritari J."/>
            <person name="Douillard F.P."/>
            <person name="Paul Ross R."/>
            <person name="Yang R."/>
            <person name="Briner A.E."/>
            <person name="Felis G.E."/>
            <person name="de Vos W.M."/>
            <person name="Barrangou R."/>
            <person name="Klaenhammer T.R."/>
            <person name="Caufield P.W."/>
            <person name="Cui Y."/>
            <person name="Zhang H."/>
            <person name="O'Toole P.W."/>
        </authorList>
    </citation>
    <scope>NUCLEOTIDE SEQUENCE [LARGE SCALE GENOMIC DNA]</scope>
    <source>
        <strain evidence="8 9">DSM 20653</strain>
    </source>
</reference>
<dbReference type="PATRIC" id="fig|1423820.4.peg.910"/>
<dbReference type="InterPro" id="IPR002099">
    <property type="entry name" value="MutL/Mlh/PMS"/>
</dbReference>
<dbReference type="HAMAP" id="MF_00149">
    <property type="entry name" value="DNA_mis_repair"/>
    <property type="match status" value="1"/>
</dbReference>
<dbReference type="PANTHER" id="PTHR10073:SF12">
    <property type="entry name" value="DNA MISMATCH REPAIR PROTEIN MLH1"/>
    <property type="match status" value="1"/>
</dbReference>
<organism evidence="8 9">
    <name type="scientific">Ligilactobacillus araffinosus DSM 20653</name>
    <dbReference type="NCBI Taxonomy" id="1423820"/>
    <lineage>
        <taxon>Bacteria</taxon>
        <taxon>Bacillati</taxon>
        <taxon>Bacillota</taxon>
        <taxon>Bacilli</taxon>
        <taxon>Lactobacillales</taxon>
        <taxon>Lactobacillaceae</taxon>
        <taxon>Ligilactobacillus</taxon>
    </lineage>
</organism>
<dbReference type="Proteomes" id="UP000051291">
    <property type="component" value="Unassembled WGS sequence"/>
</dbReference>
<keyword evidence="2 4" id="KW-0227">DNA damage</keyword>
<evidence type="ECO:0000256" key="5">
    <source>
        <dbReference type="SAM" id="MobiDB-lite"/>
    </source>
</evidence>
<dbReference type="InterPro" id="IPR042120">
    <property type="entry name" value="MutL_C_dimsub"/>
</dbReference>
<dbReference type="PANTHER" id="PTHR10073">
    <property type="entry name" value="DNA MISMATCH REPAIR PROTEIN MLH, PMS, MUTL"/>
    <property type="match status" value="1"/>
</dbReference>
<evidence type="ECO:0000259" key="6">
    <source>
        <dbReference type="SMART" id="SM00853"/>
    </source>
</evidence>
<dbReference type="CDD" id="cd00782">
    <property type="entry name" value="MutL_Trans"/>
    <property type="match status" value="1"/>
</dbReference>
<dbReference type="InterPro" id="IPR020568">
    <property type="entry name" value="Ribosomal_Su5_D2-typ_SF"/>
</dbReference>
<dbReference type="InterPro" id="IPR038973">
    <property type="entry name" value="MutL/Mlh/Pms-like"/>
</dbReference>
<dbReference type="GO" id="GO:0032300">
    <property type="term" value="C:mismatch repair complex"/>
    <property type="evidence" value="ECO:0007669"/>
    <property type="project" value="InterPro"/>
</dbReference>
<dbReference type="Gene3D" id="3.30.1370.100">
    <property type="entry name" value="MutL, C-terminal domain, regulatory subdomain"/>
    <property type="match status" value="1"/>
</dbReference>
<feature type="domain" description="MutL C-terminal dimerisation" evidence="6">
    <location>
        <begin position="472"/>
        <end position="614"/>
    </location>
</feature>
<dbReference type="InterPro" id="IPR042121">
    <property type="entry name" value="MutL_C_regsub"/>
</dbReference>
<feature type="domain" description="DNA mismatch repair protein S5" evidence="7">
    <location>
        <begin position="209"/>
        <end position="327"/>
    </location>
</feature>
<dbReference type="GO" id="GO:0030983">
    <property type="term" value="F:mismatched DNA binding"/>
    <property type="evidence" value="ECO:0007669"/>
    <property type="project" value="InterPro"/>
</dbReference>
<dbReference type="GO" id="GO:0006298">
    <property type="term" value="P:mismatch repair"/>
    <property type="evidence" value="ECO:0007669"/>
    <property type="project" value="UniProtKB-UniRule"/>
</dbReference>
<dbReference type="NCBIfam" id="NF000950">
    <property type="entry name" value="PRK00095.1-3"/>
    <property type="match status" value="1"/>
</dbReference>
<dbReference type="GO" id="GO:0005524">
    <property type="term" value="F:ATP binding"/>
    <property type="evidence" value="ECO:0007669"/>
    <property type="project" value="InterPro"/>
</dbReference>
<dbReference type="SMART" id="SM00853">
    <property type="entry name" value="MutL_C"/>
    <property type="match status" value="1"/>
</dbReference>
<evidence type="ECO:0000259" key="7">
    <source>
        <dbReference type="SMART" id="SM01340"/>
    </source>
</evidence>
<dbReference type="CDD" id="cd16926">
    <property type="entry name" value="HATPase_MutL-MLH-PMS-like"/>
    <property type="match status" value="1"/>
</dbReference>
<protein>
    <recommendedName>
        <fullName evidence="4">DNA mismatch repair protein MutL</fullName>
    </recommendedName>
</protein>
<dbReference type="InterPro" id="IPR014721">
    <property type="entry name" value="Ribsml_uS5_D2-typ_fold_subgr"/>
</dbReference>
<proteinExistence type="inferred from homology"/>
<keyword evidence="3 4" id="KW-0234">DNA repair</keyword>
<evidence type="ECO:0000313" key="9">
    <source>
        <dbReference type="Proteomes" id="UP000051291"/>
    </source>
</evidence>
<dbReference type="AlphaFoldDB" id="A0A0R1ZBK3"/>
<dbReference type="SUPFAM" id="SSF54211">
    <property type="entry name" value="Ribosomal protein S5 domain 2-like"/>
    <property type="match status" value="1"/>
</dbReference>
<name>A0A0R1ZBK3_9LACO</name>
<feature type="region of interest" description="Disordered" evidence="5">
    <location>
        <begin position="384"/>
        <end position="408"/>
    </location>
</feature>
<dbReference type="SUPFAM" id="SSF55874">
    <property type="entry name" value="ATPase domain of HSP90 chaperone/DNA topoisomerase II/histidine kinase"/>
    <property type="match status" value="1"/>
</dbReference>
<dbReference type="Gene3D" id="3.30.1540.20">
    <property type="entry name" value="MutL, C-terminal domain, dimerisation subdomain"/>
    <property type="match status" value="1"/>
</dbReference>
<gene>
    <name evidence="4" type="primary">mutL</name>
    <name evidence="8" type="ORF">FC64_GL000888</name>
</gene>
<dbReference type="NCBIfam" id="TIGR00585">
    <property type="entry name" value="mutl"/>
    <property type="match status" value="1"/>
</dbReference>
<evidence type="ECO:0000256" key="4">
    <source>
        <dbReference type="HAMAP-Rule" id="MF_00149"/>
    </source>
</evidence>
<dbReference type="Pfam" id="PF01119">
    <property type="entry name" value="DNA_mis_repair"/>
    <property type="match status" value="1"/>
</dbReference>
<dbReference type="SMART" id="SM01340">
    <property type="entry name" value="DNA_mis_repair"/>
    <property type="match status" value="1"/>
</dbReference>
<accession>A0A0R1ZBK3</accession>
<sequence length="672" mass="75054">MGKIHELPEVLADQIAAGEVIERPASVVKELTENSIDAQSTRIDILVEDAGLKSIQVIDNGIGIAAEDVQIAFQRHATSKITNRDDLFRVRTLGFRGEALPSIASIADVILETMQQDASMGSMIHFKGGKLITQQPYAGRQGTRITVNQLFYNTPARLKYLSSPQTELAAITDWVDHLAMSHPEVAFSLSNNGRTLLRTSGNGNLVQVISAIYGVKNAHQMIDFAGEDRDFQVSGLVSLPKLTRASKNYISILLNGRYIKNNELSKAIIKGYGSKLMVGRYPIAVLAIQLDPLLVDVNVHPTKQEVRISKENQLADLITTSVANRIGQQNLIPSAVGNLNSHQPKAKKAEQFDIGLNPQAVEHQHHVEKQQEVLAALLGEKPLPISKNEKQSADSTAEQATGKEPFKPQTITHPVMIATRDDLKSPTVQQWDQKYRSQLEAEQSDASFEIHEEQATEKVSELSSRRFPDLKYIGQLHGTYLLAEADDGFYLLDQHAAQERVKYEFYREEIGNDNPAEQKMLVPLVLTYSVSDALKVEQNRDKLAQLGINLEDFGQNTYIIHEHPAWIPAGKEEETIRNLIEECLADPQLTVAKFRKATAIMISCKQSIKANHHLERQQAVSLLQQLKECENPFNCPHGRPTVVKFSNQDLERMFKRIQDSHRSIRETKNAGD</sequence>
<dbReference type="Pfam" id="PF08676">
    <property type="entry name" value="MutL_C"/>
    <property type="match status" value="1"/>
</dbReference>
<dbReference type="InterPro" id="IPR014790">
    <property type="entry name" value="MutL_C"/>
</dbReference>
<dbReference type="GO" id="GO:0016887">
    <property type="term" value="F:ATP hydrolysis activity"/>
    <property type="evidence" value="ECO:0007669"/>
    <property type="project" value="InterPro"/>
</dbReference>
<comment type="similarity">
    <text evidence="1 4">Belongs to the DNA mismatch repair MutL/HexB family.</text>
</comment>
<dbReference type="SUPFAM" id="SSF118116">
    <property type="entry name" value="DNA mismatch repair protein MutL"/>
    <property type="match status" value="1"/>
</dbReference>
<dbReference type="PROSITE" id="PS00058">
    <property type="entry name" value="DNA_MISMATCH_REPAIR_1"/>
    <property type="match status" value="1"/>
</dbReference>
<dbReference type="FunFam" id="3.30.565.10:FF:000003">
    <property type="entry name" value="DNA mismatch repair endonuclease MutL"/>
    <property type="match status" value="1"/>
</dbReference>
<dbReference type="RefSeq" id="WP_057906760.1">
    <property type="nucleotide sequence ID" value="NZ_AYYZ01000029.1"/>
</dbReference>
<dbReference type="Pfam" id="PF13589">
    <property type="entry name" value="HATPase_c_3"/>
    <property type="match status" value="1"/>
</dbReference>
<dbReference type="InterPro" id="IPR036890">
    <property type="entry name" value="HATPase_C_sf"/>
</dbReference>
<keyword evidence="9" id="KW-1185">Reference proteome</keyword>
<dbReference type="InterPro" id="IPR020667">
    <property type="entry name" value="DNA_mismatch_repair_MutL"/>
</dbReference>
<dbReference type="EMBL" id="AYYZ01000029">
    <property type="protein sequence ID" value="KRM51701.1"/>
    <property type="molecule type" value="Genomic_DNA"/>
</dbReference>
<evidence type="ECO:0000313" key="8">
    <source>
        <dbReference type="EMBL" id="KRM51701.1"/>
    </source>
</evidence>
<evidence type="ECO:0000256" key="2">
    <source>
        <dbReference type="ARBA" id="ARBA00022763"/>
    </source>
</evidence>
<dbReference type="GO" id="GO:0140664">
    <property type="term" value="F:ATP-dependent DNA damage sensor activity"/>
    <property type="evidence" value="ECO:0007669"/>
    <property type="project" value="InterPro"/>
</dbReference>
<dbReference type="InterPro" id="IPR013507">
    <property type="entry name" value="DNA_mismatch_S5_2-like"/>
</dbReference>